<evidence type="ECO:0000313" key="2">
    <source>
        <dbReference type="Proteomes" id="UP000887013"/>
    </source>
</evidence>
<gene>
    <name evidence="1" type="ORF">NPIL_548551</name>
</gene>
<accession>A0A8X6PFP6</accession>
<organism evidence="1 2">
    <name type="scientific">Nephila pilipes</name>
    <name type="common">Giant wood spider</name>
    <name type="synonym">Nephila maculata</name>
    <dbReference type="NCBI Taxonomy" id="299642"/>
    <lineage>
        <taxon>Eukaryota</taxon>
        <taxon>Metazoa</taxon>
        <taxon>Ecdysozoa</taxon>
        <taxon>Arthropoda</taxon>
        <taxon>Chelicerata</taxon>
        <taxon>Arachnida</taxon>
        <taxon>Araneae</taxon>
        <taxon>Araneomorphae</taxon>
        <taxon>Entelegynae</taxon>
        <taxon>Araneoidea</taxon>
        <taxon>Nephilidae</taxon>
        <taxon>Nephila</taxon>
    </lineage>
</organism>
<reference evidence="1" key="1">
    <citation type="submission" date="2020-08" db="EMBL/GenBank/DDBJ databases">
        <title>Multicomponent nature underlies the extraordinary mechanical properties of spider dragline silk.</title>
        <authorList>
            <person name="Kono N."/>
            <person name="Nakamura H."/>
            <person name="Mori M."/>
            <person name="Yoshida Y."/>
            <person name="Ohtoshi R."/>
            <person name="Malay A.D."/>
            <person name="Moran D.A.P."/>
            <person name="Tomita M."/>
            <person name="Numata K."/>
            <person name="Arakawa K."/>
        </authorList>
    </citation>
    <scope>NUCLEOTIDE SEQUENCE</scope>
</reference>
<sequence length="73" mass="7915">MLARISFGYRINLHIYKRGSVMARDEALNSPIRLHAAAVGCVFVLMDDNVHSQIAVIISDYLEAKGVVAGGLS</sequence>
<evidence type="ECO:0000313" key="1">
    <source>
        <dbReference type="EMBL" id="GFT65508.1"/>
    </source>
</evidence>
<dbReference type="Proteomes" id="UP000887013">
    <property type="component" value="Unassembled WGS sequence"/>
</dbReference>
<keyword evidence="2" id="KW-1185">Reference proteome</keyword>
<dbReference type="EMBL" id="BMAW01068664">
    <property type="protein sequence ID" value="GFT65508.1"/>
    <property type="molecule type" value="Genomic_DNA"/>
</dbReference>
<protein>
    <submittedName>
        <fullName evidence="1">Uncharacterized protein</fullName>
    </submittedName>
</protein>
<name>A0A8X6PFP6_NEPPI</name>
<comment type="caution">
    <text evidence="1">The sequence shown here is derived from an EMBL/GenBank/DDBJ whole genome shotgun (WGS) entry which is preliminary data.</text>
</comment>
<dbReference type="AlphaFoldDB" id="A0A8X6PFP6"/>
<proteinExistence type="predicted"/>